<feature type="region of interest" description="Disordered" evidence="3">
    <location>
        <begin position="587"/>
        <end position="619"/>
    </location>
</feature>
<keyword evidence="1" id="KW-0880">Kelch repeat</keyword>
<dbReference type="Pfam" id="PF24681">
    <property type="entry name" value="Kelch_KLHDC2_KLHL20_DRC7"/>
    <property type="match status" value="1"/>
</dbReference>
<protein>
    <recommendedName>
        <fullName evidence="6">Kelch repeat protein</fullName>
    </recommendedName>
</protein>
<dbReference type="AlphaFoldDB" id="A0A2T6ZR46"/>
<comment type="caution">
    <text evidence="4">The sequence shown here is derived from an EMBL/GenBank/DDBJ whole genome shotgun (WGS) entry which is preliminary data.</text>
</comment>
<dbReference type="PANTHER" id="PTHR46228">
    <property type="entry name" value="KELCH DOMAIN-CONTAINING PROTEIN"/>
    <property type="match status" value="1"/>
</dbReference>
<feature type="compositionally biased region" description="Low complexity" evidence="3">
    <location>
        <begin position="587"/>
        <end position="613"/>
    </location>
</feature>
<dbReference type="Gene3D" id="2.120.10.80">
    <property type="entry name" value="Kelch-type beta propeller"/>
    <property type="match status" value="1"/>
</dbReference>
<evidence type="ECO:0000313" key="4">
    <source>
        <dbReference type="EMBL" id="PUU77965.1"/>
    </source>
</evidence>
<dbReference type="EMBL" id="NESQ01000134">
    <property type="protein sequence ID" value="PUU77965.1"/>
    <property type="molecule type" value="Genomic_DNA"/>
</dbReference>
<gene>
    <name evidence="4" type="ORF">B9Z19DRAFT_1127534</name>
</gene>
<keyword evidence="2" id="KW-0677">Repeat</keyword>
<evidence type="ECO:0000256" key="2">
    <source>
        <dbReference type="ARBA" id="ARBA00022737"/>
    </source>
</evidence>
<dbReference type="Proteomes" id="UP000244722">
    <property type="component" value="Unassembled WGS sequence"/>
</dbReference>
<name>A0A2T6ZR46_TUBBO</name>
<evidence type="ECO:0000256" key="1">
    <source>
        <dbReference type="ARBA" id="ARBA00022441"/>
    </source>
</evidence>
<keyword evidence="5" id="KW-1185">Reference proteome</keyword>
<dbReference type="InterPro" id="IPR015915">
    <property type="entry name" value="Kelch-typ_b-propeller"/>
</dbReference>
<evidence type="ECO:0000313" key="5">
    <source>
        <dbReference type="Proteomes" id="UP000244722"/>
    </source>
</evidence>
<dbReference type="SUPFAM" id="SSF50965">
    <property type="entry name" value="Galactose oxidase, central domain"/>
    <property type="match status" value="1"/>
</dbReference>
<organism evidence="4 5">
    <name type="scientific">Tuber borchii</name>
    <name type="common">White truffle</name>
    <dbReference type="NCBI Taxonomy" id="42251"/>
    <lineage>
        <taxon>Eukaryota</taxon>
        <taxon>Fungi</taxon>
        <taxon>Dikarya</taxon>
        <taxon>Ascomycota</taxon>
        <taxon>Pezizomycotina</taxon>
        <taxon>Pezizomycetes</taxon>
        <taxon>Pezizales</taxon>
        <taxon>Tuberaceae</taxon>
        <taxon>Tuber</taxon>
    </lineage>
</organism>
<dbReference type="OrthoDB" id="10251809at2759"/>
<evidence type="ECO:0008006" key="6">
    <source>
        <dbReference type="Google" id="ProtNLM"/>
    </source>
</evidence>
<sequence length="641" mass="69535">MEAKLDAVEGKRVMEKVVLERQLGEIKDWFGRWMKSEMDQKESKVKPGVPLGSDSEWEAECPFTGARKRKVKGLRKWEDKTREEIRILEEKEKGKEKFKYVPRGSGVMGKGDSGVYLLSIAATAVDRAWGELEEAAHFYPPGSKSAGGVNKRAQSGFCRIWDHSSVYHDGLIYVDRTLATKTEGPKGAISLLQPWSLNLTSDFTAEGIDSSSQLARTLGLNPDLPYTMRGALWVSKNGTVYKYGGYYPQEGMWIFSTNVSSIAPRNGEIWELNTKTRNWTKTAQPSGEQFLGARNGGVTSIPTEDAAFFLGGWSSNTTDGRLKDWTHGEQLAHQSMLAWDIKGNEMLNISTSFQAVTLSNLVHVPVAKYGILVSLGGNQFTGSRFNFTSSTSGLKPRDFDSVDIFDFEAGSWSVQATTGDIPSSRHSFCSVVGTAADNSSFNIFMHGGASPNGDDGFSDTYVLSLPSFQWFRVDDTNKVDRYGVTCHLVKNKMIMIGGRGVDQPDPRLNVTMLPGACDPNGIVNIFDVNTLKWDPNFKVSKLDDFKVNGKITGGVGIGGGPTGGAIKIEPEGGWGSAEIRDRFASVVPKPKPSTSTTKTSPSSTSSATVSPTPHNAASGPAAVRGGLLSLGLSVMAVIMAL</sequence>
<evidence type="ECO:0000256" key="3">
    <source>
        <dbReference type="SAM" id="MobiDB-lite"/>
    </source>
</evidence>
<dbReference type="PANTHER" id="PTHR46228:SF2">
    <property type="entry name" value="KELCH REPEAT PROTEIN (AFU_ORTHOLOGUE AFUA_4G14350)"/>
    <property type="match status" value="1"/>
</dbReference>
<dbReference type="STRING" id="42251.A0A2T6ZR46"/>
<dbReference type="InterPro" id="IPR011043">
    <property type="entry name" value="Gal_Oxase/kelch_b-propeller"/>
</dbReference>
<reference evidence="4 5" key="1">
    <citation type="submission" date="2017-04" db="EMBL/GenBank/DDBJ databases">
        <title>Draft genome sequence of Tuber borchii Vittad., a whitish edible truffle.</title>
        <authorList>
            <consortium name="DOE Joint Genome Institute"/>
            <person name="Murat C."/>
            <person name="Kuo A."/>
            <person name="Barry K.W."/>
            <person name="Clum A."/>
            <person name="Dockter R.B."/>
            <person name="Fauchery L."/>
            <person name="Iotti M."/>
            <person name="Kohler A."/>
            <person name="Labutti K."/>
            <person name="Lindquist E.A."/>
            <person name="Lipzen A."/>
            <person name="Ohm R.A."/>
            <person name="Wang M."/>
            <person name="Grigoriev I.V."/>
            <person name="Zambonelli A."/>
            <person name="Martin F.M."/>
        </authorList>
    </citation>
    <scope>NUCLEOTIDE SEQUENCE [LARGE SCALE GENOMIC DNA]</scope>
    <source>
        <strain evidence="4 5">Tbo3840</strain>
    </source>
</reference>
<accession>A0A2T6ZR46</accession>
<proteinExistence type="predicted"/>